<accession>W2PSU8</accession>
<dbReference type="GeneID" id="20184565"/>
<dbReference type="Proteomes" id="UP000018817">
    <property type="component" value="Unassembled WGS sequence"/>
</dbReference>
<reference evidence="2" key="1">
    <citation type="submission" date="2011-12" db="EMBL/GenBank/DDBJ databases">
        <authorList>
            <consortium name="The Broad Institute Genome Sequencing Platform"/>
            <person name="Russ C."/>
            <person name="Tyler B."/>
            <person name="Panabieres F."/>
            <person name="Shan W."/>
            <person name="Tripathy S."/>
            <person name="Grunwald N."/>
            <person name="Machado M."/>
            <person name="Young S.K."/>
            <person name="Zeng Q."/>
            <person name="Gargeya S."/>
            <person name="Fitzgerald M."/>
            <person name="Haas B."/>
            <person name="Abouelleil A."/>
            <person name="Alvarado L."/>
            <person name="Arachchi H.M."/>
            <person name="Berlin A."/>
            <person name="Chapman S.B."/>
            <person name="Gearin G."/>
            <person name="Goldberg J."/>
            <person name="Griggs A."/>
            <person name="Gujja S."/>
            <person name="Hansen M."/>
            <person name="Heiman D."/>
            <person name="Howarth C."/>
            <person name="Larimer J."/>
            <person name="Lui A."/>
            <person name="MacDonald P.J.P."/>
            <person name="McCowen C."/>
            <person name="Montmayeur A."/>
            <person name="Murphy C."/>
            <person name="Neiman D."/>
            <person name="Pearson M."/>
            <person name="Priest M."/>
            <person name="Roberts A."/>
            <person name="Saif S."/>
            <person name="Shea T."/>
            <person name="Sisk P."/>
            <person name="Stolte C."/>
            <person name="Sykes S."/>
            <person name="Wortman J."/>
            <person name="Nusbaum C."/>
            <person name="Birren B."/>
        </authorList>
    </citation>
    <scope>NUCLEOTIDE SEQUENCE [LARGE SCALE GENOMIC DNA]</scope>
    <source>
        <strain evidence="2">INRA-310</strain>
    </source>
</reference>
<dbReference type="RefSeq" id="XP_008910692.1">
    <property type="nucleotide sequence ID" value="XM_008912444.1"/>
</dbReference>
<dbReference type="VEuPathDB" id="FungiDB:PPTG_15382"/>
<dbReference type="OrthoDB" id="10582262at2759"/>
<evidence type="ECO:0000313" key="2">
    <source>
        <dbReference type="Proteomes" id="UP000018817"/>
    </source>
</evidence>
<proteinExistence type="predicted"/>
<evidence type="ECO:0000313" key="1">
    <source>
        <dbReference type="EMBL" id="ETN04022.1"/>
    </source>
</evidence>
<protein>
    <submittedName>
        <fullName evidence="1">Uncharacterized protein</fullName>
    </submittedName>
</protein>
<dbReference type="AlphaFoldDB" id="W2PSU8"/>
<organism evidence="1 2">
    <name type="scientific">Phytophthora nicotianae (strain INRA-310)</name>
    <name type="common">Phytophthora parasitica</name>
    <dbReference type="NCBI Taxonomy" id="761204"/>
    <lineage>
        <taxon>Eukaryota</taxon>
        <taxon>Sar</taxon>
        <taxon>Stramenopiles</taxon>
        <taxon>Oomycota</taxon>
        <taxon>Peronosporomycetes</taxon>
        <taxon>Peronosporales</taxon>
        <taxon>Peronosporaceae</taxon>
        <taxon>Phytophthora</taxon>
    </lineage>
</organism>
<gene>
    <name evidence="1" type="ORF">PPTG_15382</name>
</gene>
<dbReference type="EMBL" id="KI669607">
    <property type="protein sequence ID" value="ETN04022.1"/>
    <property type="molecule type" value="Genomic_DNA"/>
</dbReference>
<reference evidence="1 2" key="2">
    <citation type="submission" date="2013-11" db="EMBL/GenBank/DDBJ databases">
        <title>The Genome Sequence of Phytophthora parasitica INRA-310.</title>
        <authorList>
            <consortium name="The Broad Institute Genomics Platform"/>
            <person name="Russ C."/>
            <person name="Tyler B."/>
            <person name="Panabieres F."/>
            <person name="Shan W."/>
            <person name="Tripathy S."/>
            <person name="Grunwald N."/>
            <person name="Machado M."/>
            <person name="Johnson C.S."/>
            <person name="Arredondo F."/>
            <person name="Hong C."/>
            <person name="Coffey M."/>
            <person name="Young S.K."/>
            <person name="Zeng Q."/>
            <person name="Gargeya S."/>
            <person name="Fitzgerald M."/>
            <person name="Abouelleil A."/>
            <person name="Alvarado L."/>
            <person name="Chapman S.B."/>
            <person name="Gainer-Dewar J."/>
            <person name="Goldberg J."/>
            <person name="Griggs A."/>
            <person name="Gujja S."/>
            <person name="Hansen M."/>
            <person name="Howarth C."/>
            <person name="Imamovic A."/>
            <person name="Ireland A."/>
            <person name="Larimer J."/>
            <person name="McCowan C."/>
            <person name="Murphy C."/>
            <person name="Pearson M."/>
            <person name="Poon T.W."/>
            <person name="Priest M."/>
            <person name="Roberts A."/>
            <person name="Saif S."/>
            <person name="Shea T."/>
            <person name="Sykes S."/>
            <person name="Wortman J."/>
            <person name="Nusbaum C."/>
            <person name="Birren B."/>
        </authorList>
    </citation>
    <scope>NUCLEOTIDE SEQUENCE [LARGE SCALE GENOMIC DNA]</scope>
    <source>
        <strain evidence="1 2">INRA-310</strain>
    </source>
</reference>
<name>W2PSU8_PHYN3</name>
<sequence>MLEPAIESPREPHLSEEMKLYADSKLSEDSTIFPLVLFALICEKVNDGAFRGPAPTQEQIPIKELS</sequence>